<evidence type="ECO:0000256" key="1">
    <source>
        <dbReference type="SAM" id="MobiDB-lite"/>
    </source>
</evidence>
<dbReference type="AlphaFoldDB" id="H0X241"/>
<feature type="compositionally biased region" description="Polar residues" evidence="1">
    <location>
        <begin position="588"/>
        <end position="602"/>
    </location>
</feature>
<evidence type="ECO:0000259" key="2">
    <source>
        <dbReference type="Pfam" id="PF15094"/>
    </source>
</evidence>
<dbReference type="FunCoup" id="H0X241">
    <property type="interactions" value="1"/>
</dbReference>
<feature type="region of interest" description="Disordered" evidence="1">
    <location>
        <begin position="459"/>
        <end position="610"/>
    </location>
</feature>
<dbReference type="OMA" id="PWAPTGQ"/>
<feature type="domain" description="CIROZ beta" evidence="2">
    <location>
        <begin position="90"/>
        <end position="191"/>
    </location>
</feature>
<dbReference type="Pfam" id="PF15094">
    <property type="entry name" value="DUF4556"/>
    <property type="match status" value="1"/>
</dbReference>
<dbReference type="InParanoid" id="H0X241"/>
<evidence type="ECO:0000313" key="3">
    <source>
        <dbReference type="Ensembl" id="ENSOGAP00000009098.2"/>
    </source>
</evidence>
<accession>H0X241</accession>
<dbReference type="GeneTree" id="ENSGT00390000003592"/>
<evidence type="ECO:0000313" key="4">
    <source>
        <dbReference type="Proteomes" id="UP000005225"/>
    </source>
</evidence>
<dbReference type="Ensembl" id="ENSOGAT00000010181.2">
    <property type="protein sequence ID" value="ENSOGAP00000009098.2"/>
    <property type="gene ID" value="ENSOGAG00000010177.2"/>
</dbReference>
<reference evidence="3" key="3">
    <citation type="submission" date="2025-09" db="UniProtKB">
        <authorList>
            <consortium name="Ensembl"/>
        </authorList>
    </citation>
    <scope>IDENTIFICATION</scope>
</reference>
<keyword evidence="4" id="KW-1185">Reference proteome</keyword>
<dbReference type="eggNOG" id="ENOG502S0MU">
    <property type="taxonomic scope" value="Eukaryota"/>
</dbReference>
<feature type="compositionally biased region" description="Low complexity" evidence="1">
    <location>
        <begin position="518"/>
        <end position="549"/>
    </location>
</feature>
<proteinExistence type="predicted"/>
<organism evidence="3 4">
    <name type="scientific">Otolemur garnettii</name>
    <name type="common">Small-eared galago</name>
    <name type="synonym">Garnett's greater bushbaby</name>
    <dbReference type="NCBI Taxonomy" id="30611"/>
    <lineage>
        <taxon>Eukaryota</taxon>
        <taxon>Metazoa</taxon>
        <taxon>Chordata</taxon>
        <taxon>Craniata</taxon>
        <taxon>Vertebrata</taxon>
        <taxon>Euteleostomi</taxon>
        <taxon>Mammalia</taxon>
        <taxon>Eutheria</taxon>
        <taxon>Euarchontoglires</taxon>
        <taxon>Primates</taxon>
        <taxon>Strepsirrhini</taxon>
        <taxon>Lorisiformes</taxon>
        <taxon>Galagidae</taxon>
        <taxon>Otolemur</taxon>
    </lineage>
</organism>
<dbReference type="InterPro" id="IPR027956">
    <property type="entry name" value="CIROZ"/>
</dbReference>
<sequence length="610" mass="65166">MKCPVLMLRLDYETVHCTSTFIQVSRPLPPGIHSGQTPWLLSLRGELVASLEDASLMGLYVDINVTTVTVQSPRQNLLQRPEVSYPIPVSSQPESEVLVLIPKQRLGLVKRGSRIKETLNLRFVRVHQSNIFTVTENRDFVMVSIPVADVLQVQQCQEGPGMQTFYRVDLSLEFVEMATPALWTVESFFQCVGSGAELPASPAIPRTTVSSQPPGPETPPAGRPSLASSQLQAAGPAAWDRLSWGLVASDGLGKKERGPLLQTAKPMGRSWSPAASLFPRATQHQHGPHPAREVGFPGHPPLAAVLPLESTGGVQAGPRPPRPVSPGPPGLAVQLSSEISPRLPPWRPELSKVVLVSGPSVTLAQGLETVRSAQDSSQPPRSPLLPRGLKVAATEPIQASEEMWPLLRPLRASQVEETLPSHRYPRKPGEMSFVMEVEGLPHRGPGLPGEGARGHLYLSPSEPSTGTEGLGLPILLGTKPTFTTPRVRQPDPSARGGALGPESTAGPEASSLGGWDRAQSLGSASSSLASQDEWGASHTSSSPSMWTSSLPAPTETSWPSLAEPRHPFPVGQGVLPQQNPTEPALASSPESQRPSELQSSMEGLSERPPC</sequence>
<dbReference type="EMBL" id="AAQR03101483">
    <property type="status" value="NOT_ANNOTATED_CDS"/>
    <property type="molecule type" value="Genomic_DNA"/>
</dbReference>
<feature type="compositionally biased region" description="Polar residues" evidence="1">
    <location>
        <begin position="550"/>
        <end position="559"/>
    </location>
</feature>
<reference evidence="3" key="2">
    <citation type="submission" date="2025-08" db="UniProtKB">
        <authorList>
            <consortium name="Ensembl"/>
        </authorList>
    </citation>
    <scope>IDENTIFICATION</scope>
</reference>
<dbReference type="InterPro" id="IPR049521">
    <property type="entry name" value="CIROZ_b"/>
</dbReference>
<reference evidence="4" key="1">
    <citation type="submission" date="2011-03" db="EMBL/GenBank/DDBJ databases">
        <title>Version 3 of the genome sequence of Otolemur garnettii (Bushbaby).</title>
        <authorList>
            <consortium name="The Broad Institute Genome Sequencing Platform"/>
            <person name="Di Palma F."/>
            <person name="Johnson J."/>
            <person name="Lander E.S."/>
            <person name="Lindblad-Toh K."/>
            <person name="Jaffe D.B."/>
            <person name="Gnerre S."/>
            <person name="MacCallum I."/>
            <person name="Przybylski D."/>
            <person name="Ribeiro F.J."/>
            <person name="Burton J.N."/>
            <person name="Walker B.J."/>
            <person name="Sharpe T."/>
            <person name="Hall G."/>
        </authorList>
    </citation>
    <scope>NUCLEOTIDE SEQUENCE [LARGE SCALE GENOMIC DNA]</scope>
</reference>
<name>H0X241_OTOGA</name>
<protein>
    <recommendedName>
        <fullName evidence="2">CIROZ beta domain-containing protein</fullName>
    </recommendedName>
</protein>
<feature type="compositionally biased region" description="Pro residues" evidence="1">
    <location>
        <begin position="213"/>
        <end position="222"/>
    </location>
</feature>
<dbReference type="PANTHER" id="PTHR38653">
    <property type="entry name" value="GENE 572-RELATED"/>
    <property type="match status" value="1"/>
</dbReference>
<feature type="region of interest" description="Disordered" evidence="1">
    <location>
        <begin position="200"/>
        <end position="232"/>
    </location>
</feature>
<dbReference type="PANTHER" id="PTHR38653:SF1">
    <property type="entry name" value="GENE 572-RELATED"/>
    <property type="match status" value="1"/>
</dbReference>
<dbReference type="HOGENOM" id="CLU_026569_0_0_1"/>
<dbReference type="Proteomes" id="UP000005225">
    <property type="component" value="Unassembled WGS sequence"/>
</dbReference>
<dbReference type="EMBL" id="AAQR03101484">
    <property type="status" value="NOT_ANNOTATED_CDS"/>
    <property type="molecule type" value="Genomic_DNA"/>
</dbReference>